<protein>
    <submittedName>
        <fullName evidence="1">Uncharacterized protein</fullName>
    </submittedName>
</protein>
<evidence type="ECO:0000313" key="1">
    <source>
        <dbReference type="EMBL" id="QQN87157.1"/>
    </source>
</evidence>
<reference evidence="1 2" key="1">
    <citation type="submission" date="2020-08" db="EMBL/GenBank/DDBJ databases">
        <title>Emergence of ISAba1-mediated novel tet(X) in Acinetobacter variabilis from a chicken farm.</title>
        <authorList>
            <person name="Peng K."/>
            <person name="Li R."/>
        </authorList>
    </citation>
    <scope>NUCLEOTIDE SEQUENCE [LARGE SCALE GENOMIC DNA]</scope>
    <source>
        <strain evidence="1 2">XM9F202-2</strain>
    </source>
</reference>
<name>A0A7T7WHK2_9GAMM</name>
<gene>
    <name evidence="1" type="ORF">IAQ69_09765</name>
</gene>
<proteinExistence type="predicted"/>
<organism evidence="1 2">
    <name type="scientific">Acinetobacter variabilis</name>
    <dbReference type="NCBI Taxonomy" id="70346"/>
    <lineage>
        <taxon>Bacteria</taxon>
        <taxon>Pseudomonadati</taxon>
        <taxon>Pseudomonadota</taxon>
        <taxon>Gammaproteobacteria</taxon>
        <taxon>Moraxellales</taxon>
        <taxon>Moraxellaceae</taxon>
        <taxon>Acinetobacter</taxon>
    </lineage>
</organism>
<sequence length="61" mass="7121">MRNIPEGTQVIHHISAQDCAFYKEENEILKVWNSGTWVNAIVPNLEKMMELDFELEVLKSM</sequence>
<accession>A0A7T7WHK2</accession>
<evidence type="ECO:0000313" key="2">
    <source>
        <dbReference type="Proteomes" id="UP000596079"/>
    </source>
</evidence>
<dbReference type="RefSeq" id="WP_200228810.1">
    <property type="nucleotide sequence ID" value="NZ_CP060811.1"/>
</dbReference>
<dbReference type="EMBL" id="CP060811">
    <property type="protein sequence ID" value="QQN87157.1"/>
    <property type="molecule type" value="Genomic_DNA"/>
</dbReference>
<dbReference type="Proteomes" id="UP000596079">
    <property type="component" value="Chromosome"/>
</dbReference>
<dbReference type="AlphaFoldDB" id="A0A7T7WHK2"/>